<dbReference type="PANTHER" id="PTHR23159:SF60">
    <property type="entry name" value="SPINDLE ASSEMBLY ABNORMAL PROTEIN 4"/>
    <property type="match status" value="1"/>
</dbReference>
<evidence type="ECO:0000256" key="1">
    <source>
        <dbReference type="SAM" id="Coils"/>
    </source>
</evidence>
<feature type="coiled-coil region" evidence="1">
    <location>
        <begin position="885"/>
        <end position="943"/>
    </location>
</feature>
<evidence type="ECO:0000313" key="3">
    <source>
        <dbReference type="EMBL" id="CAD5205740.1"/>
    </source>
</evidence>
<feature type="compositionally biased region" description="Polar residues" evidence="2">
    <location>
        <begin position="1557"/>
        <end position="1585"/>
    </location>
</feature>
<feature type="compositionally biased region" description="Low complexity" evidence="2">
    <location>
        <begin position="1313"/>
        <end position="1322"/>
    </location>
</feature>
<keyword evidence="4" id="KW-1185">Reference proteome</keyword>
<organism evidence="3 4">
    <name type="scientific">Bursaphelenchus okinawaensis</name>
    <dbReference type="NCBI Taxonomy" id="465554"/>
    <lineage>
        <taxon>Eukaryota</taxon>
        <taxon>Metazoa</taxon>
        <taxon>Ecdysozoa</taxon>
        <taxon>Nematoda</taxon>
        <taxon>Chromadorea</taxon>
        <taxon>Rhabditida</taxon>
        <taxon>Tylenchina</taxon>
        <taxon>Tylenchomorpha</taxon>
        <taxon>Aphelenchoidea</taxon>
        <taxon>Aphelenchoididae</taxon>
        <taxon>Bursaphelenchus</taxon>
    </lineage>
</organism>
<feature type="compositionally biased region" description="Low complexity" evidence="2">
    <location>
        <begin position="1076"/>
        <end position="1085"/>
    </location>
</feature>
<feature type="coiled-coil region" evidence="1">
    <location>
        <begin position="1356"/>
        <end position="1490"/>
    </location>
</feature>
<feature type="compositionally biased region" description="Basic and acidic residues" evidence="2">
    <location>
        <begin position="486"/>
        <end position="531"/>
    </location>
</feature>
<feature type="coiled-coil region" evidence="1">
    <location>
        <begin position="1141"/>
        <end position="1175"/>
    </location>
</feature>
<feature type="region of interest" description="Disordered" evidence="2">
    <location>
        <begin position="1076"/>
        <end position="1115"/>
    </location>
</feature>
<feature type="compositionally biased region" description="Basic and acidic residues" evidence="2">
    <location>
        <begin position="1092"/>
        <end position="1109"/>
    </location>
</feature>
<feature type="coiled-coil region" evidence="1">
    <location>
        <begin position="138"/>
        <end position="273"/>
    </location>
</feature>
<proteinExistence type="predicted"/>
<feature type="coiled-coil region" evidence="1">
    <location>
        <begin position="1650"/>
        <end position="1736"/>
    </location>
</feature>
<feature type="coiled-coil region" evidence="1">
    <location>
        <begin position="1022"/>
        <end position="1063"/>
    </location>
</feature>
<protein>
    <submittedName>
        <fullName evidence="3">Uncharacterized protein</fullName>
    </submittedName>
</protein>
<feature type="compositionally biased region" description="Polar residues" evidence="2">
    <location>
        <begin position="1334"/>
        <end position="1348"/>
    </location>
</feature>
<feature type="coiled-coil region" evidence="1">
    <location>
        <begin position="61"/>
        <end position="99"/>
    </location>
</feature>
<feature type="region of interest" description="Disordered" evidence="2">
    <location>
        <begin position="486"/>
        <end position="548"/>
    </location>
</feature>
<gene>
    <name evidence="3" type="ORF">BOKJ2_LOCUS424</name>
</gene>
<evidence type="ECO:0000313" key="4">
    <source>
        <dbReference type="Proteomes" id="UP000614601"/>
    </source>
</evidence>
<dbReference type="EMBL" id="CAJFDH010000001">
    <property type="protein sequence ID" value="CAD5205740.1"/>
    <property type="molecule type" value="Genomic_DNA"/>
</dbReference>
<reference evidence="3" key="1">
    <citation type="submission" date="2020-09" db="EMBL/GenBank/DDBJ databases">
        <authorList>
            <person name="Kikuchi T."/>
        </authorList>
    </citation>
    <scope>NUCLEOTIDE SEQUENCE</scope>
    <source>
        <strain evidence="3">SH1</strain>
    </source>
</reference>
<dbReference type="PANTHER" id="PTHR23159">
    <property type="entry name" value="CENTROSOMAL PROTEIN 2"/>
    <property type="match status" value="1"/>
</dbReference>
<feature type="compositionally biased region" description="Low complexity" evidence="2">
    <location>
        <begin position="1272"/>
        <end position="1298"/>
    </location>
</feature>
<feature type="compositionally biased region" description="Low complexity" evidence="2">
    <location>
        <begin position="532"/>
        <end position="543"/>
    </location>
</feature>
<evidence type="ECO:0000256" key="2">
    <source>
        <dbReference type="SAM" id="MobiDB-lite"/>
    </source>
</evidence>
<keyword evidence="1" id="KW-0175">Coiled coil</keyword>
<name>A0A811JR25_9BILA</name>
<sequence>MDLNKLEEALQKDPTHVTVDELNDWYELFLAHEIVGNEPPEDLNLIYRGVKWLMQYEHANAEELRELAEREAIENAEKEETWELERENLMEQISELRENITSKAGVDMTSEAFRAEIDSLRAENSHLKQINRDRDIELAEQRDKLEELMGRIGILENERRNLTNAQIQLEDANRELNRRLARSDEIPIGDRSDSRMLRQRHEQAIELSNQLRSVIQQNEELEKRAENLSQSLEEATVLIREANLKNENLREQLDKANHTLDQVAEENVNMKRILDGKDEQLFASKKSTEMTEKQWEDLVRQKEIQLHRLRDHVKKCEAEISELQAKIQSDFTLEREQELEKLRIELIEATNIARQLFGEAVQTETKPDPNSQIRNRIVTINTELTECRTQLANVESEKKSLEKQMESKDEQLAKSHVELGRLRQQLFGSADEFVRDLERQLEFRDRQIAQLTVKCSLLQLELEKEEEQSTEDIVVDANEDKLKKLKKKIDQSKEKPPKPPKRVKSEKTSESLKRKAKSEDKDDKDDNEKEISQPSSPASTSSSLDWEEEKERLRKELKARRTKEALEFIENISNEISSTVPFDAIAPMYQQLKEAHTKSEQKDDLLQSLQSSLNSTKSTILTLKTQLQKSQTELSDFKDTILGPDWQNPNDSTLKQEIEALKAANSELQYLADVVRLNGSDFERRFEESTRRLVHLSIENGRLERQLQNVKKLKEVIGTQYQTCQLKLTVMDEENSKRIRGLVKENDQSILEIARLQNLIFHSVPMKTYNLLLKKYKELLHNYTVSILGRSEESVDPGYESDFETSNFDLSLLPTLTSETSPEELIVENNDLRERLQILEGQLQFWQRKNDEKREEIDHFRSFLEEFKKETDLKSMLANIQDRFIMALREKNDGYEEQMANERELKKLRKELSSVKKFWKTDRQNLVQVLQAMQFNIEKLRAKTAKSLTVDQLHALAQLSREMKEKLEYLTDKSKEIEVKEIEAAASRTSYEAKMESIEELLKHNSDLERSQNRMAAILTQFNLLKSEQARSENKIKTLEQSLQQREDQLSDLQAELNNFELMQIDLKLLEHPHLPQHLSHSPQSTSRSSKPQHDDISSDSSSDKDHMDNISALQDGTNNVVVPVIVDNSKQYEAEINRLKEAAKLSVKALNAQLDQKDRTIEEYKVLLHQLSAENDTLRYKDDEEPLQSHDEERQRFLTRLSSYDSNEDVSRELIALKWEKRELEEANAILAERLKELQDERKGSGRNSTRRKESREAASQTVRRHKSRSSARSTRSKSVTESGTSSEPSTSDSGTVDDFETRPRRSKSHSSRSSQASKNSAESKHSSESKATGGTFTKQPVDSESQLYRHRNEVRKLRIRLTTLESTNRELRNELESMKERYRFHGQRNPDPNAEVNVFRRDCERLKREVNNLQKTNEEQRGKIEEMEKKAKKQTSSIDTVKLWEDKKRIEAERQSLDQKYAKLQTKLKELQNGVERRDKLIEKLKQSTGINVGATNRLQKEVEEGRKRINEMKVVDEQQKKQITVLQNTVRATTERLEIVAKDRQSLVQKIHRQTSTSQPDSLSISVQTTQIQTKSQPSSPIKSPAKPLLPHSKGTVPTKGTVASHGFGAKCTVAYRDEIVDVTVPTRDSIHRWTNTSQDFGSIEEEQRLVEQVRELRLANMQLVEELEIAKKDYNVLEIEFNAFKSAKRRSIHDNAALRLLEDKLKGKEREIQQMRQKISDLENNVQWYRLRQ</sequence>
<dbReference type="OrthoDB" id="5864070at2759"/>
<feature type="coiled-coil region" evidence="1">
    <location>
        <begin position="829"/>
        <end position="856"/>
    </location>
</feature>
<comment type="caution">
    <text evidence="3">The sequence shown here is derived from an EMBL/GenBank/DDBJ whole genome shotgun (WGS) entry which is preliminary data.</text>
</comment>
<feature type="region of interest" description="Disordered" evidence="2">
    <location>
        <begin position="1555"/>
        <end position="1605"/>
    </location>
</feature>
<dbReference type="Proteomes" id="UP000614601">
    <property type="component" value="Unassembled WGS sequence"/>
</dbReference>
<feature type="region of interest" description="Disordered" evidence="2">
    <location>
        <begin position="1241"/>
        <end position="1351"/>
    </location>
</feature>
<accession>A0A811JR25</accession>
<feature type="coiled-coil region" evidence="1">
    <location>
        <begin position="299"/>
        <end position="326"/>
    </location>
</feature>
<dbReference type="Proteomes" id="UP000783686">
    <property type="component" value="Unassembled WGS sequence"/>
</dbReference>
<dbReference type="EMBL" id="CAJFCW020000001">
    <property type="protein sequence ID" value="CAG9078980.1"/>
    <property type="molecule type" value="Genomic_DNA"/>
</dbReference>